<feature type="region of interest" description="Disordered" evidence="1">
    <location>
        <begin position="305"/>
        <end position="328"/>
    </location>
</feature>
<organism evidence="2 3">
    <name type="scientific">Pyrus ussuriensis x Pyrus communis</name>
    <dbReference type="NCBI Taxonomy" id="2448454"/>
    <lineage>
        <taxon>Eukaryota</taxon>
        <taxon>Viridiplantae</taxon>
        <taxon>Streptophyta</taxon>
        <taxon>Embryophyta</taxon>
        <taxon>Tracheophyta</taxon>
        <taxon>Spermatophyta</taxon>
        <taxon>Magnoliopsida</taxon>
        <taxon>eudicotyledons</taxon>
        <taxon>Gunneridae</taxon>
        <taxon>Pentapetalae</taxon>
        <taxon>rosids</taxon>
        <taxon>fabids</taxon>
        <taxon>Rosales</taxon>
        <taxon>Rosaceae</taxon>
        <taxon>Amygdaloideae</taxon>
        <taxon>Maleae</taxon>
        <taxon>Pyrus</taxon>
    </lineage>
</organism>
<accession>A0A5N5H5M6</accession>
<gene>
    <name evidence="2" type="ORF">D8674_023574</name>
</gene>
<dbReference type="PANTHER" id="PTHR36749">
    <property type="entry name" value="F7O18.3 PROTEIN"/>
    <property type="match status" value="1"/>
</dbReference>
<sequence length="418" mass="46439">MSNHGKTMGHSINLAAINVGRCNSNDRFKQGLSIFYNWTNHCRIERTLQQHQSDMEIIMKTNLSLSLSHQPKFLECLSGLPLPSANLPPPSSELQLRQPPPEPQKPPKPRKTASFSCDSSSSSSPAPPPPPAAPPKPILKSALKRPKPAESMPEETVPEKKKLMFKTTTDPSEQQVKQAMQKIASHIKTPAKFSKASYVKAETSDYFFLILEAAMASPTACTDPSLQADYHALFSAAQDASECLSKKQKNQLTTWTIRAVMANELFTDDSFLFSKAAGRLREAISNLPVATEDVDREEAAVLEDETNLANEDDLTKQDVTSAAPAENNDEECQTVIDILAKHAFDNVARFTSKQRSAMEKVWDSIREQHNRTKQWKSVTGKLDVNAFEWLRQKCATEKISIRHSVGNSGDRKTEMCLG</sequence>
<dbReference type="PANTHER" id="PTHR36749:SF1">
    <property type="entry name" value="F7O18.3 PROTEIN"/>
    <property type="match status" value="1"/>
</dbReference>
<feature type="compositionally biased region" description="Pro residues" evidence="1">
    <location>
        <begin position="125"/>
        <end position="137"/>
    </location>
</feature>
<reference evidence="2 3" key="1">
    <citation type="submission" date="2019-09" db="EMBL/GenBank/DDBJ databases">
        <authorList>
            <person name="Ou C."/>
        </authorList>
    </citation>
    <scope>NUCLEOTIDE SEQUENCE [LARGE SCALE GENOMIC DNA]</scope>
    <source>
        <strain evidence="2">S2</strain>
        <tissue evidence="2">Leaf</tissue>
    </source>
</reference>
<name>A0A5N5H5M6_9ROSA</name>
<protein>
    <submittedName>
        <fullName evidence="2">Proteoglycan 4</fullName>
    </submittedName>
</protein>
<proteinExistence type="predicted"/>
<reference evidence="2 3" key="3">
    <citation type="submission" date="2019-11" db="EMBL/GenBank/DDBJ databases">
        <title>A de novo genome assembly of a pear dwarfing rootstock.</title>
        <authorList>
            <person name="Wang F."/>
            <person name="Wang J."/>
            <person name="Li S."/>
            <person name="Zhang Y."/>
            <person name="Fang M."/>
            <person name="Ma L."/>
            <person name="Zhao Y."/>
            <person name="Jiang S."/>
        </authorList>
    </citation>
    <scope>NUCLEOTIDE SEQUENCE [LARGE SCALE GENOMIC DNA]</scope>
    <source>
        <strain evidence="2">S2</strain>
        <tissue evidence="2">Leaf</tissue>
    </source>
</reference>
<dbReference type="AlphaFoldDB" id="A0A5N5H5M6"/>
<keyword evidence="3" id="KW-1185">Reference proteome</keyword>
<evidence type="ECO:0000313" key="3">
    <source>
        <dbReference type="Proteomes" id="UP000327157"/>
    </source>
</evidence>
<reference evidence="3" key="2">
    <citation type="submission" date="2019-10" db="EMBL/GenBank/DDBJ databases">
        <title>A de novo genome assembly of a pear dwarfing rootstock.</title>
        <authorList>
            <person name="Wang F."/>
            <person name="Wang J."/>
            <person name="Li S."/>
            <person name="Zhang Y."/>
            <person name="Fang M."/>
            <person name="Ma L."/>
            <person name="Zhao Y."/>
            <person name="Jiang S."/>
        </authorList>
    </citation>
    <scope>NUCLEOTIDE SEQUENCE [LARGE SCALE GENOMIC DNA]</scope>
</reference>
<dbReference type="Proteomes" id="UP000327157">
    <property type="component" value="Chromosome 4"/>
</dbReference>
<evidence type="ECO:0000313" key="2">
    <source>
        <dbReference type="EMBL" id="KAB2621392.1"/>
    </source>
</evidence>
<feature type="region of interest" description="Disordered" evidence="1">
    <location>
        <begin position="84"/>
        <end position="161"/>
    </location>
</feature>
<dbReference type="EMBL" id="SMOL01000231">
    <property type="protein sequence ID" value="KAB2621392.1"/>
    <property type="molecule type" value="Genomic_DNA"/>
</dbReference>
<comment type="caution">
    <text evidence="2">The sequence shown here is derived from an EMBL/GenBank/DDBJ whole genome shotgun (WGS) entry which is preliminary data.</text>
</comment>
<dbReference type="OrthoDB" id="64928at2759"/>
<evidence type="ECO:0000256" key="1">
    <source>
        <dbReference type="SAM" id="MobiDB-lite"/>
    </source>
</evidence>